<dbReference type="InterPro" id="IPR007627">
    <property type="entry name" value="RNA_pol_sigma70_r2"/>
</dbReference>
<name>A0A7X0VDB4_9BACL</name>
<reference evidence="8 9" key="1">
    <citation type="submission" date="2020-08" db="EMBL/GenBank/DDBJ databases">
        <title>Cohnella phylogeny.</title>
        <authorList>
            <person name="Dunlap C."/>
        </authorList>
    </citation>
    <scope>NUCLEOTIDE SEQUENCE [LARGE SCALE GENOMIC DNA]</scope>
    <source>
        <strain evidence="8 9">DSM 28246</strain>
    </source>
</reference>
<comment type="subunit">
    <text evidence="6">Interacts with RsgI.</text>
</comment>
<dbReference type="InterPro" id="IPR014284">
    <property type="entry name" value="RNA_pol_sigma-70_dom"/>
</dbReference>
<dbReference type="HAMAP" id="MF_02064">
    <property type="entry name" value="Sigma70_SigI"/>
    <property type="match status" value="1"/>
</dbReference>
<dbReference type="GO" id="GO:0005737">
    <property type="term" value="C:cytoplasm"/>
    <property type="evidence" value="ECO:0007669"/>
    <property type="project" value="UniProtKB-SubCell"/>
</dbReference>
<dbReference type="NCBIfam" id="TIGR02937">
    <property type="entry name" value="sigma70-ECF"/>
    <property type="match status" value="1"/>
</dbReference>
<dbReference type="Proteomes" id="UP000547209">
    <property type="component" value="Unassembled WGS sequence"/>
</dbReference>
<dbReference type="PANTHER" id="PTHR30385">
    <property type="entry name" value="SIGMA FACTOR F FLAGELLAR"/>
    <property type="match status" value="1"/>
</dbReference>
<dbReference type="GO" id="GO:0006352">
    <property type="term" value="P:DNA-templated transcription initiation"/>
    <property type="evidence" value="ECO:0007669"/>
    <property type="project" value="UniProtKB-UniRule"/>
</dbReference>
<gene>
    <name evidence="6 8" type="primary">sigI</name>
    <name evidence="8" type="ORF">H7C19_03710</name>
</gene>
<keyword evidence="2 6" id="KW-0805">Transcription regulation</keyword>
<comment type="caution">
    <text evidence="8">The sequence shown here is derived from an EMBL/GenBank/DDBJ whole genome shotgun (WGS) entry which is preliminary data.</text>
</comment>
<dbReference type="PIRSF" id="PIRSF038953">
    <property type="entry name" value="SigI"/>
    <property type="match status" value="1"/>
</dbReference>
<comment type="similarity">
    <text evidence="6">Belongs to the sigma-70 factor family. SigI subfamily.</text>
</comment>
<dbReference type="Pfam" id="PF04542">
    <property type="entry name" value="Sigma70_r2"/>
    <property type="match status" value="1"/>
</dbReference>
<evidence type="ECO:0000313" key="8">
    <source>
        <dbReference type="EMBL" id="MBB6669790.1"/>
    </source>
</evidence>
<dbReference type="InterPro" id="IPR014244">
    <property type="entry name" value="RNA_pol_sigma-I"/>
</dbReference>
<evidence type="ECO:0000256" key="4">
    <source>
        <dbReference type="ARBA" id="ARBA00023125"/>
    </source>
</evidence>
<dbReference type="InterPro" id="IPR013325">
    <property type="entry name" value="RNA_pol_sigma_r2"/>
</dbReference>
<feature type="short sequence motif" description="Polymerase core binding" evidence="6">
    <location>
        <begin position="70"/>
        <end position="83"/>
    </location>
</feature>
<keyword evidence="3 6" id="KW-0731">Sigma factor</keyword>
<evidence type="ECO:0000256" key="1">
    <source>
        <dbReference type="ARBA" id="ARBA00022490"/>
    </source>
</evidence>
<dbReference type="GO" id="GO:0016987">
    <property type="term" value="F:sigma factor activity"/>
    <property type="evidence" value="ECO:0007669"/>
    <property type="project" value="UniProtKB-UniRule"/>
</dbReference>
<dbReference type="Gene3D" id="1.10.1740.10">
    <property type="match status" value="1"/>
</dbReference>
<dbReference type="RefSeq" id="WP_185141230.1">
    <property type="nucleotide sequence ID" value="NZ_JACJVP010000004.1"/>
</dbReference>
<keyword evidence="9" id="KW-1185">Reference proteome</keyword>
<organism evidence="8 9">
    <name type="scientific">Cohnella nanjingensis</name>
    <dbReference type="NCBI Taxonomy" id="1387779"/>
    <lineage>
        <taxon>Bacteria</taxon>
        <taxon>Bacillati</taxon>
        <taxon>Bacillota</taxon>
        <taxon>Bacilli</taxon>
        <taxon>Bacillales</taxon>
        <taxon>Paenibacillaceae</taxon>
        <taxon>Cohnella</taxon>
    </lineage>
</organism>
<accession>A0A7X0VDB4</accession>
<dbReference type="AlphaFoldDB" id="A0A7X0VDB4"/>
<comment type="activity regulation">
    <text evidence="6">Negatively regulated by the anti-sigma-I factor RsgI.</text>
</comment>
<proteinExistence type="inferred from homology"/>
<evidence type="ECO:0000259" key="7">
    <source>
        <dbReference type="Pfam" id="PF04542"/>
    </source>
</evidence>
<comment type="function">
    <text evidence="6">Sigma factors are initiation factors that promote the attachment of RNA polymerase to specific initiation sites and are then released.</text>
</comment>
<keyword evidence="5 6" id="KW-0804">Transcription</keyword>
<feature type="domain" description="RNA polymerase sigma-70 region 2" evidence="7">
    <location>
        <begin position="44"/>
        <end position="115"/>
    </location>
</feature>
<dbReference type="PANTHER" id="PTHR30385:SF6">
    <property type="entry name" value="RNA POLYMERASE SIGMA FACTOR SIGI"/>
    <property type="match status" value="1"/>
</dbReference>
<comment type="subcellular location">
    <subcellularLocation>
        <location evidence="6">Cytoplasm</location>
    </subcellularLocation>
</comment>
<evidence type="ECO:0000256" key="6">
    <source>
        <dbReference type="HAMAP-Rule" id="MF_02064"/>
    </source>
</evidence>
<keyword evidence="6" id="KW-0346">Stress response</keyword>
<evidence type="ECO:0000256" key="3">
    <source>
        <dbReference type="ARBA" id="ARBA00023082"/>
    </source>
</evidence>
<sequence>MLLLLWEKWFGRSSPSVSIDSPGETLEQTVIAAQQGDAQARDDLIRQYQPFIAKTVSRFCKRYIDPSRDDEFSIALSAFDEAIARYSPDAGSRFLGFAEKVIVRRLIDYVRKDQRHRLAVPYSALQGDDEDQGSLLTRVEIREAVTVYEKERLAEDRRDEIAALTEALKLYGVSFGDLAIQSPKHQDSRETLLGIGRRLAANAALFETLRQKRQLPVKELCEAEKVSRKTIERHRKYLIAVALIADGGYPFLRDYIGLSQSGKEGER</sequence>
<evidence type="ECO:0000313" key="9">
    <source>
        <dbReference type="Proteomes" id="UP000547209"/>
    </source>
</evidence>
<protein>
    <recommendedName>
        <fullName evidence="6">RNA polymerase sigma factor SigI</fullName>
    </recommendedName>
</protein>
<dbReference type="NCBIfam" id="TIGR02895">
    <property type="entry name" value="spore_sigI"/>
    <property type="match status" value="1"/>
</dbReference>
<feature type="DNA-binding region" description="H-T-H motif" evidence="6">
    <location>
        <begin position="217"/>
        <end position="236"/>
    </location>
</feature>
<keyword evidence="4 6" id="KW-0238">DNA-binding</keyword>
<keyword evidence="1 6" id="KW-0963">Cytoplasm</keyword>
<dbReference type="GO" id="GO:0003677">
    <property type="term" value="F:DNA binding"/>
    <property type="evidence" value="ECO:0007669"/>
    <property type="project" value="UniProtKB-UniRule"/>
</dbReference>
<evidence type="ECO:0000256" key="2">
    <source>
        <dbReference type="ARBA" id="ARBA00023015"/>
    </source>
</evidence>
<dbReference type="EMBL" id="JACJVP010000004">
    <property type="protein sequence ID" value="MBB6669790.1"/>
    <property type="molecule type" value="Genomic_DNA"/>
</dbReference>
<dbReference type="SUPFAM" id="SSF88946">
    <property type="entry name" value="Sigma2 domain of RNA polymerase sigma factors"/>
    <property type="match status" value="1"/>
</dbReference>
<evidence type="ECO:0000256" key="5">
    <source>
        <dbReference type="ARBA" id="ARBA00023163"/>
    </source>
</evidence>